<dbReference type="GO" id="GO:0003682">
    <property type="term" value="F:chromatin binding"/>
    <property type="evidence" value="ECO:0007669"/>
    <property type="project" value="TreeGrafter"/>
</dbReference>
<feature type="compositionally biased region" description="Acidic residues" evidence="7">
    <location>
        <begin position="208"/>
        <end position="217"/>
    </location>
</feature>
<proteinExistence type="inferred from homology"/>
<evidence type="ECO:0000256" key="4">
    <source>
        <dbReference type="ARBA" id="ARBA00023242"/>
    </source>
</evidence>
<dbReference type="InterPro" id="IPR011501">
    <property type="entry name" value="Noc3_N"/>
</dbReference>
<name>A0A8H5HY43_9AGAR</name>
<evidence type="ECO:0000256" key="5">
    <source>
        <dbReference type="PIRNR" id="PIRNR028977"/>
    </source>
</evidence>
<evidence type="ECO:0000313" key="10">
    <source>
        <dbReference type="EMBL" id="KAF5391290.1"/>
    </source>
</evidence>
<dbReference type="PANTHER" id="PTHR14428:SF5">
    <property type="entry name" value="NUCLEOLAR COMPLEX PROTEIN 3 HOMOLOG"/>
    <property type="match status" value="1"/>
</dbReference>
<comment type="caution">
    <text evidence="10">The sequence shown here is derived from an EMBL/GenBank/DDBJ whole genome shotgun (WGS) entry which is preliminary data.</text>
</comment>
<keyword evidence="4" id="KW-0539">Nucleus</keyword>
<reference evidence="10 11" key="1">
    <citation type="journal article" date="2020" name="ISME J.">
        <title>Uncovering the hidden diversity of litter-decomposition mechanisms in mushroom-forming fungi.</title>
        <authorList>
            <person name="Floudas D."/>
            <person name="Bentzer J."/>
            <person name="Ahren D."/>
            <person name="Johansson T."/>
            <person name="Persson P."/>
            <person name="Tunlid A."/>
        </authorList>
    </citation>
    <scope>NUCLEOTIDE SEQUENCE [LARGE SCALE GENOMIC DNA]</scope>
    <source>
        <strain evidence="10 11">CBS 406.79</strain>
    </source>
</reference>
<dbReference type="Proteomes" id="UP000518752">
    <property type="component" value="Unassembled WGS sequence"/>
</dbReference>
<keyword evidence="11" id="KW-1185">Reference proteome</keyword>
<comment type="function">
    <text evidence="5">Required for synthesis of 60S ribosomal subunits and the transport of pre-ribosomes from the nucleoplasm to the cytoplasm.</text>
</comment>
<dbReference type="GO" id="GO:0005730">
    <property type="term" value="C:nucleolus"/>
    <property type="evidence" value="ECO:0007669"/>
    <property type="project" value="UniProtKB-SubCell"/>
</dbReference>
<feature type="compositionally biased region" description="Acidic residues" evidence="7">
    <location>
        <begin position="116"/>
        <end position="139"/>
    </location>
</feature>
<comment type="similarity">
    <text evidence="2 5">Belongs to the CBF/MAK21 family.</text>
</comment>
<evidence type="ECO:0000256" key="3">
    <source>
        <dbReference type="ARBA" id="ARBA00023054"/>
    </source>
</evidence>
<feature type="compositionally biased region" description="Basic and acidic residues" evidence="7">
    <location>
        <begin position="79"/>
        <end position="95"/>
    </location>
</feature>
<dbReference type="PIRSF" id="PIRSF028977">
    <property type="entry name" value="Nucleolar_complex_p3"/>
    <property type="match status" value="1"/>
</dbReference>
<evidence type="ECO:0000259" key="9">
    <source>
        <dbReference type="Pfam" id="PF07540"/>
    </source>
</evidence>
<feature type="coiled-coil region" evidence="6">
    <location>
        <begin position="505"/>
        <end position="539"/>
    </location>
</feature>
<dbReference type="PANTHER" id="PTHR14428">
    <property type="entry name" value="NUCLEOLAR COMPLEX PROTEIN 3"/>
    <property type="match status" value="1"/>
</dbReference>
<feature type="domain" description="Nucleolar complex-associated protein 3 N-terminal" evidence="9">
    <location>
        <begin position="253"/>
        <end position="355"/>
    </location>
</feature>
<evidence type="ECO:0000313" key="11">
    <source>
        <dbReference type="Proteomes" id="UP000518752"/>
    </source>
</evidence>
<feature type="region of interest" description="Disordered" evidence="7">
    <location>
        <begin position="1"/>
        <end position="56"/>
    </location>
</feature>
<evidence type="ECO:0000256" key="2">
    <source>
        <dbReference type="ARBA" id="ARBA00007797"/>
    </source>
</evidence>
<accession>A0A8H5HY43</accession>
<keyword evidence="3 6" id="KW-0175">Coiled coil</keyword>
<feature type="compositionally biased region" description="Basic and acidic residues" evidence="7">
    <location>
        <begin position="174"/>
        <end position="193"/>
    </location>
</feature>
<gene>
    <name evidence="10" type="ORF">D9757_001920</name>
</gene>
<dbReference type="EMBL" id="JAACJN010000010">
    <property type="protein sequence ID" value="KAF5391290.1"/>
    <property type="molecule type" value="Genomic_DNA"/>
</dbReference>
<sequence length="792" mass="88263">MGKSTAKRPASSTQPPSKKRKLSNTQPSKASKATKKKTSIKETIDIPEVRVEEDDVDLSDQDLELLDAYGGAVNFLNSLDRKGISRSKPETERLRQLHKPIRKAPVNDDLPSLDSHDEDEGPWDSEIGDIDLSGEDSDDSEQHSSDPDADAPDDFDSDVEMPYEVAPRKHRRPPASEEPGHEKLPIKLMDGKIQKTGRNAAPISADPPSEDSEDQSDNEQPVRDDAATGARFGRLAVVDVLENKSRRVKIKVAKDQIANICQEIVSDPENSLTLLKRLHTFSLTSVSTPTHLEPVPNDPIIQKLALLSQLAVYKDIIPGYRIRSLTDKEKAEKVSQAVERTREFEQGLVSVYQNYLQTLERELKARNELYETVLQCICTLLTELLHFNFRINLMSCVVAQLSKKSWSETSQLCLDTLIKVFREDLTGTASLEVVRLLNRMIKEKRFNVHPAVLSSLLHLRLKSELDVRASESQADKAPPVRSKGRDAARRAKGKSSGQPHLSKKALKALKENKEIEREFREAEAEIDKEERALVQTETLKLLFVLYFGILKNPKPTPLLPAALEGIVKYAHLVNVNFFRDLMKVLRGLITSEEEPGDSLDGVSMVRHRLLCIVTAFELLSGQGEALNMDLSDFISHLYAIIPPLALMSAFDARPELPGTTGKLHAHSVTSLADMLFKTLHIVFSPRTLGSTAPAWRSAAFAKRLLGSCMHWPAPVIVRTLSFVQGLMVKDPRLQAMLSTEDRTFDGVYRPDLDDPQLANPFGTCLWEVYALGNGHPDAQVRKEAGNFLAGFA</sequence>
<dbReference type="OrthoDB" id="10263597at2759"/>
<feature type="region of interest" description="Disordered" evidence="7">
    <location>
        <begin position="470"/>
        <end position="503"/>
    </location>
</feature>
<organism evidence="10 11">
    <name type="scientific">Collybiopsis confluens</name>
    <dbReference type="NCBI Taxonomy" id="2823264"/>
    <lineage>
        <taxon>Eukaryota</taxon>
        <taxon>Fungi</taxon>
        <taxon>Dikarya</taxon>
        <taxon>Basidiomycota</taxon>
        <taxon>Agaricomycotina</taxon>
        <taxon>Agaricomycetes</taxon>
        <taxon>Agaricomycetidae</taxon>
        <taxon>Agaricales</taxon>
        <taxon>Marasmiineae</taxon>
        <taxon>Omphalotaceae</taxon>
        <taxon>Collybiopsis</taxon>
    </lineage>
</organism>
<dbReference type="Pfam" id="PF03914">
    <property type="entry name" value="CBF"/>
    <property type="match status" value="1"/>
</dbReference>
<comment type="subcellular location">
    <subcellularLocation>
        <location evidence="1 5">Nucleus</location>
        <location evidence="1 5">Nucleolus</location>
    </subcellularLocation>
</comment>
<protein>
    <recommendedName>
        <fullName evidence="5">Nucleolar complex-associated protein 3</fullName>
    </recommendedName>
</protein>
<dbReference type="AlphaFoldDB" id="A0A8H5HY43"/>
<evidence type="ECO:0000259" key="8">
    <source>
        <dbReference type="Pfam" id="PF03914"/>
    </source>
</evidence>
<evidence type="ECO:0000256" key="6">
    <source>
        <dbReference type="SAM" id="Coils"/>
    </source>
</evidence>
<keyword evidence="5" id="KW-0690">Ribosome biogenesis</keyword>
<feature type="domain" description="CCAAT-binding factor" evidence="8">
    <location>
        <begin position="609"/>
        <end position="773"/>
    </location>
</feature>
<dbReference type="Pfam" id="PF07540">
    <property type="entry name" value="NOC3p"/>
    <property type="match status" value="1"/>
</dbReference>
<feature type="compositionally biased region" description="Acidic residues" evidence="7">
    <location>
        <begin position="147"/>
        <end position="161"/>
    </location>
</feature>
<evidence type="ECO:0000256" key="7">
    <source>
        <dbReference type="SAM" id="MobiDB-lite"/>
    </source>
</evidence>
<evidence type="ECO:0000256" key="1">
    <source>
        <dbReference type="ARBA" id="ARBA00004604"/>
    </source>
</evidence>
<feature type="region of interest" description="Disordered" evidence="7">
    <location>
        <begin position="77"/>
        <end position="228"/>
    </location>
</feature>
<dbReference type="InterPro" id="IPR016903">
    <property type="entry name" value="Nucleolar_cplx-assoc_3"/>
</dbReference>
<dbReference type="InterPro" id="IPR005612">
    <property type="entry name" value="CCAAT-binding_factor"/>
</dbReference>
<dbReference type="GO" id="GO:0006270">
    <property type="term" value="P:DNA replication initiation"/>
    <property type="evidence" value="ECO:0007669"/>
    <property type="project" value="TreeGrafter"/>
</dbReference>
<feature type="compositionally biased region" description="Basic and acidic residues" evidence="7">
    <location>
        <begin position="39"/>
        <end position="50"/>
    </location>
</feature>
<dbReference type="GO" id="GO:0042254">
    <property type="term" value="P:ribosome biogenesis"/>
    <property type="evidence" value="ECO:0007669"/>
    <property type="project" value="UniProtKB-KW"/>
</dbReference>